<feature type="chain" id="PRO_5015679852" description="Porin" evidence="1">
    <location>
        <begin position="21"/>
        <end position="659"/>
    </location>
</feature>
<reference evidence="2 3" key="1">
    <citation type="submission" date="2018-04" db="EMBL/GenBank/DDBJ databases">
        <title>Chitinophaga fuyangensis sp. nov., isolated from soil in a chemical factory.</title>
        <authorList>
            <person name="Chen K."/>
        </authorList>
    </citation>
    <scope>NUCLEOTIDE SEQUENCE [LARGE SCALE GENOMIC DNA]</scope>
    <source>
        <strain evidence="2 3">LY-1</strain>
    </source>
</reference>
<dbReference type="EMBL" id="QCYK01000001">
    <property type="protein sequence ID" value="PUZ29525.1"/>
    <property type="molecule type" value="Genomic_DNA"/>
</dbReference>
<dbReference type="Pfam" id="PF14121">
    <property type="entry name" value="Porin_10"/>
    <property type="match status" value="1"/>
</dbReference>
<evidence type="ECO:0000313" key="2">
    <source>
        <dbReference type="EMBL" id="PUZ29525.1"/>
    </source>
</evidence>
<dbReference type="AlphaFoldDB" id="A0A2T7BPB7"/>
<sequence>MRKICLIGCLLICSALSLKAQINTGRFSGMGRGGATNKPDTSQHSMPPDTLTLRYYFLGDPTPHTIDSSANDFSKYLQMPASYHTLGNNGNAAQNLIFTPRMKDGFDPGFHSYDIYQFNHDNARLYHTTRPYTELQYLVGSKQEQIIDALHTQDRGERINFSFEYRKINSPGYYQNQSTNHNMIRATVRTLSQNKRYHTEVSWYSNKINSGENGGIKSDTFLTNSRFKDRLTIPVNVGGPSSQQNTLFGSSTMNVKSAYKENSILFSHGYDWGKGDTIHINDSTDYYKFDPLFRIQHTFSYSSSQFEYVDNQPDSAVAYYSEHYDFAPVYTGTKLDAMHKWSTLSNDLSVMQFPLRGSQSQFIKLGATFETIKGSFPDIEMKFTNLMLHGEYRNLTRNQKWDFQAKGDFYTAGVNTGDYSITGSLSRYLSRTLGNVQLLFRNVNTEPGYAYRFFQSTRQTWYNYGLTKQNYSQLSFIADNPKLMYNLQVNYYIFNNYTYLKDFYHPAQAPLFNLLQVTFNKQIVIAKRFNWYMDYAFQQFQGNTPFHVPAAWTRQRLTFEKTLYLNLNLVTGIEAKYFSPYYADTYSNLYGLFVPQETTKINLNSPEVAAFVNFRIRSFWAYIRGENLNTFFAKNNYTAPMYADPNFVLRIGLRWAFVN</sequence>
<evidence type="ECO:0000313" key="3">
    <source>
        <dbReference type="Proteomes" id="UP000244450"/>
    </source>
</evidence>
<organism evidence="2 3">
    <name type="scientific">Chitinophaga parva</name>
    <dbReference type="NCBI Taxonomy" id="2169414"/>
    <lineage>
        <taxon>Bacteria</taxon>
        <taxon>Pseudomonadati</taxon>
        <taxon>Bacteroidota</taxon>
        <taxon>Chitinophagia</taxon>
        <taxon>Chitinophagales</taxon>
        <taxon>Chitinophagaceae</taxon>
        <taxon>Chitinophaga</taxon>
    </lineage>
</organism>
<dbReference type="OrthoDB" id="1489309at2"/>
<dbReference type="Proteomes" id="UP000244450">
    <property type="component" value="Unassembled WGS sequence"/>
</dbReference>
<evidence type="ECO:0008006" key="4">
    <source>
        <dbReference type="Google" id="ProtNLM"/>
    </source>
</evidence>
<evidence type="ECO:0000256" key="1">
    <source>
        <dbReference type="SAM" id="SignalP"/>
    </source>
</evidence>
<gene>
    <name evidence="2" type="ORF">DCC81_08765</name>
</gene>
<keyword evidence="3" id="KW-1185">Reference proteome</keyword>
<comment type="caution">
    <text evidence="2">The sequence shown here is derived from an EMBL/GenBank/DDBJ whole genome shotgun (WGS) entry which is preliminary data.</text>
</comment>
<name>A0A2T7BPB7_9BACT</name>
<proteinExistence type="predicted"/>
<dbReference type="InterPro" id="IPR025631">
    <property type="entry name" value="Porin_10"/>
</dbReference>
<keyword evidence="1" id="KW-0732">Signal</keyword>
<protein>
    <recommendedName>
        <fullName evidence="4">Porin</fullName>
    </recommendedName>
</protein>
<accession>A0A2T7BPB7</accession>
<feature type="signal peptide" evidence="1">
    <location>
        <begin position="1"/>
        <end position="20"/>
    </location>
</feature>